<feature type="compositionally biased region" description="Low complexity" evidence="1">
    <location>
        <begin position="321"/>
        <end position="340"/>
    </location>
</feature>
<comment type="caution">
    <text evidence="2">The sequence shown here is derived from an EMBL/GenBank/DDBJ whole genome shotgun (WGS) entry which is preliminary data.</text>
</comment>
<gene>
    <name evidence="2" type="ORF">L596_003930</name>
</gene>
<feature type="region of interest" description="Disordered" evidence="1">
    <location>
        <begin position="1"/>
        <end position="94"/>
    </location>
</feature>
<feature type="compositionally biased region" description="Basic and acidic residues" evidence="1">
    <location>
        <begin position="58"/>
        <end position="74"/>
    </location>
</feature>
<feature type="compositionally biased region" description="Acidic residues" evidence="1">
    <location>
        <begin position="403"/>
        <end position="413"/>
    </location>
</feature>
<evidence type="ECO:0000313" key="3">
    <source>
        <dbReference type="Proteomes" id="UP000298663"/>
    </source>
</evidence>
<accession>A0A4U8UY75</accession>
<sequence>MLTTNPFHAPTPSEPQPRIKPSQSVFDDSYDSAEDLFGNSSQKIRLPFGRKKGSTPESVKKEETNKKSSTETKKQVAQGQVDIGVTKNPRSASIEEKLFDPLQDQAPHEDESAREVEVAPKAVVEQVANERNTSVPSSLNDIGEEVSDLERLTEAAGDFSKETEVMSTSSRVSVASNMKLKSKANDLFVAKLSATLGQGPPKIRQPAQPKNDAKNAEENENAASSATVPKPIPPPTTNDSLTSILKSRPKGPARRRPQQGISHPDAASTEAASASDDVKRVGIKTPQEVDSLPARNSMNEATSTDEKIETIVKVSETSSPAVTKKVSVTARTSSSASTKRSLFDDSDDDLFASHVTSSTKNNETEKTNTEKPSATVQARDVPVKPANRQIPKAAAVRKPGLFDESDSDSDLFK</sequence>
<evidence type="ECO:0000256" key="1">
    <source>
        <dbReference type="SAM" id="MobiDB-lite"/>
    </source>
</evidence>
<dbReference type="AlphaFoldDB" id="A0A4U8UY75"/>
<organism evidence="2 3">
    <name type="scientific">Steinernema carpocapsae</name>
    <name type="common">Entomopathogenic nematode</name>
    <dbReference type="NCBI Taxonomy" id="34508"/>
    <lineage>
        <taxon>Eukaryota</taxon>
        <taxon>Metazoa</taxon>
        <taxon>Ecdysozoa</taxon>
        <taxon>Nematoda</taxon>
        <taxon>Chromadorea</taxon>
        <taxon>Rhabditida</taxon>
        <taxon>Tylenchina</taxon>
        <taxon>Panagrolaimomorpha</taxon>
        <taxon>Strongyloidoidea</taxon>
        <taxon>Steinernematidae</taxon>
        <taxon>Steinernema</taxon>
    </lineage>
</organism>
<keyword evidence="3" id="KW-1185">Reference proteome</keyword>
<reference evidence="2 3" key="1">
    <citation type="journal article" date="2015" name="Genome Biol.">
        <title>Comparative genomics of Steinernema reveals deeply conserved gene regulatory networks.</title>
        <authorList>
            <person name="Dillman A.R."/>
            <person name="Macchietto M."/>
            <person name="Porter C.F."/>
            <person name="Rogers A."/>
            <person name="Williams B."/>
            <person name="Antoshechkin I."/>
            <person name="Lee M.M."/>
            <person name="Goodwin Z."/>
            <person name="Lu X."/>
            <person name="Lewis E.E."/>
            <person name="Goodrich-Blair H."/>
            <person name="Stock S.P."/>
            <person name="Adams B.J."/>
            <person name="Sternberg P.W."/>
            <person name="Mortazavi A."/>
        </authorList>
    </citation>
    <scope>NUCLEOTIDE SEQUENCE [LARGE SCALE GENOMIC DNA]</scope>
    <source>
        <strain evidence="2 3">ALL</strain>
    </source>
</reference>
<reference evidence="2 3" key="2">
    <citation type="journal article" date="2019" name="G3 (Bethesda)">
        <title>Hybrid Assembly of the Genome of the Entomopathogenic Nematode Steinernema carpocapsae Identifies the X-Chromosome.</title>
        <authorList>
            <person name="Serra L."/>
            <person name="Macchietto M."/>
            <person name="Macias-Munoz A."/>
            <person name="McGill C.J."/>
            <person name="Rodriguez I.M."/>
            <person name="Rodriguez B."/>
            <person name="Murad R."/>
            <person name="Mortazavi A."/>
        </authorList>
    </citation>
    <scope>NUCLEOTIDE SEQUENCE [LARGE SCALE GENOMIC DNA]</scope>
    <source>
        <strain evidence="2 3">ALL</strain>
    </source>
</reference>
<dbReference type="Proteomes" id="UP000298663">
    <property type="component" value="Unassembled WGS sequence"/>
</dbReference>
<proteinExistence type="predicted"/>
<evidence type="ECO:0000313" key="2">
    <source>
        <dbReference type="EMBL" id="TMS36858.1"/>
    </source>
</evidence>
<feature type="compositionally biased region" description="Basic residues" evidence="1">
    <location>
        <begin position="247"/>
        <end position="257"/>
    </location>
</feature>
<feature type="compositionally biased region" description="Low complexity" evidence="1">
    <location>
        <begin position="265"/>
        <end position="275"/>
    </location>
</feature>
<feature type="region of interest" description="Disordered" evidence="1">
    <location>
        <begin position="195"/>
        <end position="413"/>
    </location>
</feature>
<name>A0A4U8UY75_STECR</name>
<dbReference type="EMBL" id="AZBU02000001">
    <property type="protein sequence ID" value="TMS36858.1"/>
    <property type="molecule type" value="Genomic_DNA"/>
</dbReference>
<protein>
    <submittedName>
        <fullName evidence="2">Uncharacterized protein</fullName>
    </submittedName>
</protein>